<keyword evidence="4" id="KW-1185">Reference proteome</keyword>
<evidence type="ECO:0000259" key="2">
    <source>
        <dbReference type="Pfam" id="PF12973"/>
    </source>
</evidence>
<evidence type="ECO:0000256" key="1">
    <source>
        <dbReference type="SAM" id="MobiDB-lite"/>
    </source>
</evidence>
<dbReference type="InterPro" id="IPR025979">
    <property type="entry name" value="ChrR-like_cupin_dom"/>
</dbReference>
<dbReference type="EMBL" id="CP088295">
    <property type="protein sequence ID" value="UUY01542.1"/>
    <property type="molecule type" value="Genomic_DNA"/>
</dbReference>
<evidence type="ECO:0000313" key="4">
    <source>
        <dbReference type="Proteomes" id="UP001058860"/>
    </source>
</evidence>
<organism evidence="3 4">
    <name type="scientific">Svornostia abyssi</name>
    <dbReference type="NCBI Taxonomy" id="2898438"/>
    <lineage>
        <taxon>Bacteria</taxon>
        <taxon>Bacillati</taxon>
        <taxon>Actinomycetota</taxon>
        <taxon>Thermoleophilia</taxon>
        <taxon>Solirubrobacterales</taxon>
        <taxon>Baekduiaceae</taxon>
        <taxon>Svornostia</taxon>
    </lineage>
</organism>
<accession>A0ABY5PAH3</accession>
<name>A0ABY5PAH3_9ACTN</name>
<reference evidence="4" key="1">
    <citation type="submission" date="2021-11" db="EMBL/GenBank/DDBJ databases">
        <title>Cultivation dependent microbiological survey of springs from the worlds oldest radium mine currently devoted to the extraction of radon-saturated water.</title>
        <authorList>
            <person name="Kapinusova G."/>
            <person name="Smrhova T."/>
            <person name="Strejcek M."/>
            <person name="Suman J."/>
            <person name="Jani K."/>
            <person name="Pajer P."/>
            <person name="Uhlik O."/>
        </authorList>
    </citation>
    <scope>NUCLEOTIDE SEQUENCE [LARGE SCALE GENOMIC DNA]</scope>
    <source>
        <strain evidence="4">J379</strain>
    </source>
</reference>
<dbReference type="Pfam" id="PF12973">
    <property type="entry name" value="Cupin_7"/>
    <property type="match status" value="1"/>
</dbReference>
<dbReference type="InterPro" id="IPR011051">
    <property type="entry name" value="RmlC_Cupin_sf"/>
</dbReference>
<gene>
    <name evidence="3" type="ORF">LRS13_12435</name>
</gene>
<dbReference type="Proteomes" id="UP001058860">
    <property type="component" value="Chromosome"/>
</dbReference>
<sequence>MAKIEREFHTPTNPWIDRSPGNDAQVLSVDEETGAFTRLSRLAPHTDTSPQGEQVHACWEEVYIVSGTIYDIGLDQWFEAGQYAVRPPGMKHGPWKAGPEGTVMLEWRYALTDDRERLPRDHYETP</sequence>
<dbReference type="InterPro" id="IPR014710">
    <property type="entry name" value="RmlC-like_jellyroll"/>
</dbReference>
<evidence type="ECO:0000313" key="3">
    <source>
        <dbReference type="EMBL" id="UUY01542.1"/>
    </source>
</evidence>
<dbReference type="RefSeq" id="WP_353862098.1">
    <property type="nucleotide sequence ID" value="NZ_CP088295.1"/>
</dbReference>
<protein>
    <submittedName>
        <fullName evidence="3">Cupin domain-containing protein</fullName>
    </submittedName>
</protein>
<proteinExistence type="predicted"/>
<feature type="domain" description="ChrR-like cupin" evidence="2">
    <location>
        <begin position="9"/>
        <end position="103"/>
    </location>
</feature>
<dbReference type="SUPFAM" id="SSF51182">
    <property type="entry name" value="RmlC-like cupins"/>
    <property type="match status" value="1"/>
</dbReference>
<feature type="region of interest" description="Disordered" evidence="1">
    <location>
        <begin position="1"/>
        <end position="22"/>
    </location>
</feature>
<dbReference type="Gene3D" id="2.60.120.10">
    <property type="entry name" value="Jelly Rolls"/>
    <property type="match status" value="1"/>
</dbReference>